<proteinExistence type="predicted"/>
<evidence type="ECO:0000313" key="3">
    <source>
        <dbReference type="Proteomes" id="UP000008311"/>
    </source>
</evidence>
<feature type="region of interest" description="Disordered" evidence="1">
    <location>
        <begin position="29"/>
        <end position="55"/>
    </location>
</feature>
<dbReference type="EMBL" id="EQ976293">
    <property type="protein sequence ID" value="EEF26885.1"/>
    <property type="molecule type" value="Genomic_DNA"/>
</dbReference>
<evidence type="ECO:0000256" key="1">
    <source>
        <dbReference type="SAM" id="MobiDB-lite"/>
    </source>
</evidence>
<accession>B9TB79</accession>
<dbReference type="InParanoid" id="B9TB79"/>
<dbReference type="AlphaFoldDB" id="B9TB79"/>
<reference evidence="3" key="1">
    <citation type="journal article" date="2010" name="Nat. Biotechnol.">
        <title>Draft genome sequence of the oilseed species Ricinus communis.</title>
        <authorList>
            <person name="Chan A.P."/>
            <person name="Crabtree J."/>
            <person name="Zhao Q."/>
            <person name="Lorenzi H."/>
            <person name="Orvis J."/>
            <person name="Puiu D."/>
            <person name="Melake-Berhan A."/>
            <person name="Jones K.M."/>
            <person name="Redman J."/>
            <person name="Chen G."/>
            <person name="Cahoon E.B."/>
            <person name="Gedil M."/>
            <person name="Stanke M."/>
            <person name="Haas B.J."/>
            <person name="Wortman J.R."/>
            <person name="Fraser-Liggett C.M."/>
            <person name="Ravel J."/>
            <person name="Rabinowicz P.D."/>
        </authorList>
    </citation>
    <scope>NUCLEOTIDE SEQUENCE [LARGE SCALE GENOMIC DNA]</scope>
    <source>
        <strain evidence="3">cv. Hale</strain>
    </source>
</reference>
<organism evidence="2 3">
    <name type="scientific">Ricinus communis</name>
    <name type="common">Castor bean</name>
    <dbReference type="NCBI Taxonomy" id="3988"/>
    <lineage>
        <taxon>Eukaryota</taxon>
        <taxon>Viridiplantae</taxon>
        <taxon>Streptophyta</taxon>
        <taxon>Embryophyta</taxon>
        <taxon>Tracheophyta</taxon>
        <taxon>Spermatophyta</taxon>
        <taxon>Magnoliopsida</taxon>
        <taxon>eudicotyledons</taxon>
        <taxon>Gunneridae</taxon>
        <taxon>Pentapetalae</taxon>
        <taxon>rosids</taxon>
        <taxon>fabids</taxon>
        <taxon>Malpighiales</taxon>
        <taxon>Euphorbiaceae</taxon>
        <taxon>Acalyphoideae</taxon>
        <taxon>Acalypheae</taxon>
        <taxon>Ricinus</taxon>
    </lineage>
</organism>
<evidence type="ECO:0000313" key="2">
    <source>
        <dbReference type="EMBL" id="EEF26885.1"/>
    </source>
</evidence>
<protein>
    <submittedName>
        <fullName evidence="2">Uncharacterized protein</fullName>
    </submittedName>
</protein>
<sequence>MAFFMKVPILKRIGRAIRKLRKEAESTLLSAQGDQGFPGIRPSQAHSRDPHEAWE</sequence>
<gene>
    <name evidence="2" type="ORF">RCOM_2015770</name>
</gene>
<name>B9TB79_RICCO</name>
<keyword evidence="3" id="KW-1185">Reference proteome</keyword>
<feature type="compositionally biased region" description="Basic and acidic residues" evidence="1">
    <location>
        <begin position="46"/>
        <end position="55"/>
    </location>
</feature>
<dbReference type="Proteomes" id="UP000008311">
    <property type="component" value="Unassembled WGS sequence"/>
</dbReference>